<dbReference type="GO" id="GO:0005524">
    <property type="term" value="F:ATP binding"/>
    <property type="evidence" value="ECO:0007669"/>
    <property type="project" value="UniProtKB-KW"/>
</dbReference>
<keyword evidence="3" id="KW-0813">Transport</keyword>
<dbReference type="AlphaFoldDB" id="A0A0N1HFT2"/>
<keyword evidence="9" id="KW-0811">Translocation</keyword>
<feature type="compositionally biased region" description="Basic and acidic residues" evidence="13">
    <location>
        <begin position="104"/>
        <end position="144"/>
    </location>
</feature>
<evidence type="ECO:0000256" key="4">
    <source>
        <dbReference type="ARBA" id="ARBA00022741"/>
    </source>
</evidence>
<dbReference type="STRING" id="1664694.A0A0N1HFT2"/>
<feature type="domain" description="Tim44-like" evidence="14">
    <location>
        <begin position="364"/>
        <end position="497"/>
    </location>
</feature>
<evidence type="ECO:0000256" key="8">
    <source>
        <dbReference type="ARBA" id="ARBA00022946"/>
    </source>
</evidence>
<sequence length="503" mass="56561">MLAARRAPAHSVSRYVTSTFASASTHSGRTAAYRRLNTLSTLPKPHRENAPLLQRSNIFSSQHAPPSVAALIRPFHYSGLRPQEPKPKDGIRDSPRPAEPAEPSEQKASEEPKSEEGKEGEKKEGEDGKEQKKEEAPPPPHGDKTPWQVFTETLRTEFKASQEWQDSTKQLAGEVKAFNESDSVRKAREASSAVTGGARKVVRGTGEVVGKGVSFAWNTSAVQGVRAGVNATGRGLEKASRPIRETQAFKDLSDALDDGSSARYGGWTEREERKRLREQREQERLTRGGKPIEPMVENPDAGTNVTVHKDSAWKESWNEFKSNSKVMQGLFNMRNTYEESENPLISTARSIGDRVAGFFAENETAKVIKKFREIDPNFQLEPFLREMREYMLPEVLDAYVKGDVETLKLWLSAAQFQVWQALMDQYTKAGLKSDGKILDIRHVDIMNARILEPGDIPVFIITCRTQEVHVYRKKKTNELAAVNNPETRGWRFIELQKAARDYI</sequence>
<feature type="compositionally biased region" description="Basic and acidic residues" evidence="13">
    <location>
        <begin position="83"/>
        <end position="96"/>
    </location>
</feature>
<dbReference type="GO" id="GO:0030150">
    <property type="term" value="P:protein import into mitochondrial matrix"/>
    <property type="evidence" value="ECO:0007669"/>
    <property type="project" value="TreeGrafter"/>
</dbReference>
<dbReference type="PANTHER" id="PTHR10721:SF1">
    <property type="entry name" value="MITOCHONDRIAL IMPORT INNER MEMBRANE TRANSLOCASE SUBUNIT TIM44"/>
    <property type="match status" value="1"/>
</dbReference>
<evidence type="ECO:0000313" key="15">
    <source>
        <dbReference type="EMBL" id="KPI44190.1"/>
    </source>
</evidence>
<feature type="region of interest" description="Disordered" evidence="13">
    <location>
        <begin position="260"/>
        <end position="285"/>
    </location>
</feature>
<dbReference type="InterPro" id="IPR007379">
    <property type="entry name" value="Tim44-like_dom"/>
</dbReference>
<evidence type="ECO:0000256" key="1">
    <source>
        <dbReference type="ARBA" id="ARBA00004637"/>
    </source>
</evidence>
<dbReference type="FunFam" id="3.10.450.240:FF:000002">
    <property type="entry name" value="Mitochondrial import inner membrane translocase subunit TIM44"/>
    <property type="match status" value="1"/>
</dbReference>
<keyword evidence="16" id="KW-1185">Reference proteome</keyword>
<dbReference type="InterPro" id="IPR039544">
    <property type="entry name" value="Tim44-like"/>
</dbReference>
<keyword evidence="8" id="KW-0809">Transit peptide</keyword>
<keyword evidence="6" id="KW-0067">ATP-binding</keyword>
<dbReference type="VEuPathDB" id="FungiDB:AB675_6453"/>
<reference evidence="15 16" key="1">
    <citation type="submission" date="2015-06" db="EMBL/GenBank/DDBJ databases">
        <title>Draft genome of the ant-associated black yeast Phialophora attae CBS 131958.</title>
        <authorList>
            <person name="Moreno L.F."/>
            <person name="Stielow B.J."/>
            <person name="de Hoog S."/>
            <person name="Vicente V.A."/>
            <person name="Weiss V.A."/>
            <person name="de Vries M."/>
            <person name="Cruz L.M."/>
            <person name="Souza E.M."/>
        </authorList>
    </citation>
    <scope>NUCLEOTIDE SEQUENCE [LARGE SCALE GENOMIC DNA]</scope>
    <source>
        <strain evidence="15 16">CBS 131958</strain>
    </source>
</reference>
<keyword evidence="7" id="KW-0653">Protein transport</keyword>
<feature type="compositionally biased region" description="Basic and acidic residues" evidence="13">
    <location>
        <begin position="268"/>
        <end position="285"/>
    </location>
</feature>
<dbReference type="EMBL" id="LFJN01000004">
    <property type="protein sequence ID" value="KPI44190.1"/>
    <property type="molecule type" value="Genomic_DNA"/>
</dbReference>
<comment type="caution">
    <text evidence="15">The sequence shown here is derived from an EMBL/GenBank/DDBJ whole genome shotgun (WGS) entry which is preliminary data.</text>
</comment>
<evidence type="ECO:0000256" key="12">
    <source>
        <dbReference type="ARBA" id="ARBA00074309"/>
    </source>
</evidence>
<comment type="subcellular location">
    <subcellularLocation>
        <location evidence="1">Mitochondrion inner membrane</location>
        <topology evidence="1">Peripheral membrane protein</topology>
    </subcellularLocation>
</comment>
<keyword evidence="4" id="KW-0547">Nucleotide-binding</keyword>
<evidence type="ECO:0000256" key="5">
    <source>
        <dbReference type="ARBA" id="ARBA00022792"/>
    </source>
</evidence>
<accession>A0A0N1HFT2</accession>
<feature type="region of interest" description="Disordered" evidence="13">
    <location>
        <begin position="78"/>
        <end position="147"/>
    </location>
</feature>
<keyword evidence="5" id="KW-0999">Mitochondrion inner membrane</keyword>
<protein>
    <recommendedName>
        <fullName evidence="12">Mitochondrial import inner membrane translocase subunit TIM44</fullName>
    </recommendedName>
</protein>
<evidence type="ECO:0000256" key="6">
    <source>
        <dbReference type="ARBA" id="ARBA00022840"/>
    </source>
</evidence>
<keyword evidence="11" id="KW-0472">Membrane</keyword>
<dbReference type="Gene3D" id="3.10.450.240">
    <property type="match status" value="1"/>
</dbReference>
<evidence type="ECO:0000256" key="7">
    <source>
        <dbReference type="ARBA" id="ARBA00022927"/>
    </source>
</evidence>
<proteinExistence type="inferred from homology"/>
<evidence type="ECO:0000256" key="13">
    <source>
        <dbReference type="SAM" id="MobiDB-lite"/>
    </source>
</evidence>
<comment type="similarity">
    <text evidence="2">Belongs to the Tim44 family.</text>
</comment>
<evidence type="ECO:0000256" key="2">
    <source>
        <dbReference type="ARBA" id="ARBA00009597"/>
    </source>
</evidence>
<gene>
    <name evidence="15" type="ORF">AB675_6453</name>
</gene>
<evidence type="ECO:0000256" key="9">
    <source>
        <dbReference type="ARBA" id="ARBA00023010"/>
    </source>
</evidence>
<dbReference type="OrthoDB" id="10265990at2759"/>
<dbReference type="Pfam" id="PF04280">
    <property type="entry name" value="Tim44"/>
    <property type="match status" value="1"/>
</dbReference>
<evidence type="ECO:0000259" key="14">
    <source>
        <dbReference type="SMART" id="SM00978"/>
    </source>
</evidence>
<dbReference type="PANTHER" id="PTHR10721">
    <property type="entry name" value="MITOCHONDRIAL IMPORT INNER MEMBRANE TRANSLOCASE SUBUNIT TIM44"/>
    <property type="match status" value="1"/>
</dbReference>
<dbReference type="SMART" id="SM00978">
    <property type="entry name" value="Tim44"/>
    <property type="match status" value="1"/>
</dbReference>
<dbReference type="GO" id="GO:0005743">
    <property type="term" value="C:mitochondrial inner membrane"/>
    <property type="evidence" value="ECO:0007669"/>
    <property type="project" value="UniProtKB-SubCell"/>
</dbReference>
<keyword evidence="10" id="KW-0496">Mitochondrion</keyword>
<evidence type="ECO:0000256" key="10">
    <source>
        <dbReference type="ARBA" id="ARBA00023128"/>
    </source>
</evidence>
<evidence type="ECO:0000313" key="16">
    <source>
        <dbReference type="Proteomes" id="UP000038010"/>
    </source>
</evidence>
<dbReference type="InterPro" id="IPR032710">
    <property type="entry name" value="NTF2-like_dom_sf"/>
</dbReference>
<dbReference type="Proteomes" id="UP000038010">
    <property type="component" value="Unassembled WGS sequence"/>
</dbReference>
<name>A0A0N1HFT2_9EURO</name>
<dbReference type="GeneID" id="28738627"/>
<dbReference type="SUPFAM" id="SSF54427">
    <property type="entry name" value="NTF2-like"/>
    <property type="match status" value="1"/>
</dbReference>
<organism evidence="15 16">
    <name type="scientific">Cyphellophora attinorum</name>
    <dbReference type="NCBI Taxonomy" id="1664694"/>
    <lineage>
        <taxon>Eukaryota</taxon>
        <taxon>Fungi</taxon>
        <taxon>Dikarya</taxon>
        <taxon>Ascomycota</taxon>
        <taxon>Pezizomycotina</taxon>
        <taxon>Eurotiomycetes</taxon>
        <taxon>Chaetothyriomycetidae</taxon>
        <taxon>Chaetothyriales</taxon>
        <taxon>Cyphellophoraceae</taxon>
        <taxon>Cyphellophora</taxon>
    </lineage>
</organism>
<evidence type="ECO:0000256" key="11">
    <source>
        <dbReference type="ARBA" id="ARBA00023136"/>
    </source>
</evidence>
<dbReference type="RefSeq" id="XP_018004153.1">
    <property type="nucleotide sequence ID" value="XM_018146747.1"/>
</dbReference>
<evidence type="ECO:0000256" key="3">
    <source>
        <dbReference type="ARBA" id="ARBA00022448"/>
    </source>
</evidence>
<dbReference type="GO" id="GO:0051087">
    <property type="term" value="F:protein-folding chaperone binding"/>
    <property type="evidence" value="ECO:0007669"/>
    <property type="project" value="TreeGrafter"/>
</dbReference>